<evidence type="ECO:0000256" key="4">
    <source>
        <dbReference type="ARBA" id="ARBA00022679"/>
    </source>
</evidence>
<dbReference type="PROSITE" id="PS00109">
    <property type="entry name" value="PROTEIN_KINASE_TYR"/>
    <property type="match status" value="1"/>
</dbReference>
<dbReference type="InterPro" id="IPR008266">
    <property type="entry name" value="Tyr_kinase_AS"/>
</dbReference>
<comment type="catalytic activity">
    <reaction evidence="10">
        <text>L-seryl-[protein] + ATP = O-phospho-L-seryl-[protein] + ADP + H(+)</text>
        <dbReference type="Rhea" id="RHEA:17989"/>
        <dbReference type="Rhea" id="RHEA-COMP:9863"/>
        <dbReference type="Rhea" id="RHEA-COMP:11604"/>
        <dbReference type="ChEBI" id="CHEBI:15378"/>
        <dbReference type="ChEBI" id="CHEBI:29999"/>
        <dbReference type="ChEBI" id="CHEBI:30616"/>
        <dbReference type="ChEBI" id="CHEBI:83421"/>
        <dbReference type="ChEBI" id="CHEBI:456216"/>
        <dbReference type="EC" id="2.7.11.1"/>
    </reaction>
</comment>
<dbReference type="Gene3D" id="3.30.200.20">
    <property type="entry name" value="Phosphorylase Kinase, domain 1"/>
    <property type="match status" value="1"/>
</dbReference>
<gene>
    <name evidence="12" type="ORF">RHTO0S_14e04060g</name>
</gene>
<evidence type="ECO:0000256" key="1">
    <source>
        <dbReference type="ARBA" id="ARBA00010630"/>
    </source>
</evidence>
<dbReference type="GO" id="GO:0005524">
    <property type="term" value="F:ATP binding"/>
    <property type="evidence" value="ECO:0007669"/>
    <property type="project" value="UniProtKB-KW"/>
</dbReference>
<accession>A0A061BC01</accession>
<dbReference type="Gene3D" id="1.10.510.10">
    <property type="entry name" value="Transferase(Phosphotransferase) domain 1"/>
    <property type="match status" value="1"/>
</dbReference>
<evidence type="ECO:0000256" key="9">
    <source>
        <dbReference type="ARBA" id="ARBA00047899"/>
    </source>
</evidence>
<evidence type="ECO:0000259" key="11">
    <source>
        <dbReference type="PROSITE" id="PS50011"/>
    </source>
</evidence>
<dbReference type="InterPro" id="IPR000719">
    <property type="entry name" value="Prot_kinase_dom"/>
</dbReference>
<evidence type="ECO:0000256" key="3">
    <source>
        <dbReference type="ARBA" id="ARBA00022527"/>
    </source>
</evidence>
<keyword evidence="5" id="KW-0819">tRNA processing</keyword>
<keyword evidence="3" id="KW-0723">Serine/threonine-protein kinase</keyword>
<evidence type="ECO:0000256" key="2">
    <source>
        <dbReference type="ARBA" id="ARBA00012513"/>
    </source>
</evidence>
<dbReference type="GO" id="GO:0000408">
    <property type="term" value="C:EKC/KEOPS complex"/>
    <property type="evidence" value="ECO:0007669"/>
    <property type="project" value="UniProtKB-ARBA"/>
</dbReference>
<name>A0A061BC01_RHOTO</name>
<evidence type="ECO:0000256" key="10">
    <source>
        <dbReference type="ARBA" id="ARBA00048679"/>
    </source>
</evidence>
<dbReference type="EMBL" id="LK052949">
    <property type="protein sequence ID" value="CDR47472.1"/>
    <property type="molecule type" value="Genomic_DNA"/>
</dbReference>
<protein>
    <recommendedName>
        <fullName evidence="2">non-specific serine/threonine protein kinase</fullName>
        <ecNumber evidence="2">2.7.11.1</ecNumber>
    </recommendedName>
</protein>
<evidence type="ECO:0000256" key="7">
    <source>
        <dbReference type="ARBA" id="ARBA00022777"/>
    </source>
</evidence>
<dbReference type="GO" id="GO:0005829">
    <property type="term" value="C:cytosol"/>
    <property type="evidence" value="ECO:0007669"/>
    <property type="project" value="TreeGrafter"/>
</dbReference>
<dbReference type="OrthoDB" id="3399at2759"/>
<dbReference type="PANTHER" id="PTHR12209">
    <property type="entry name" value="NON-SPECIFIC SERINE/THREONINE PROTEIN KINASE"/>
    <property type="match status" value="1"/>
</dbReference>
<organism evidence="12">
    <name type="scientific">Rhodotorula toruloides</name>
    <name type="common">Yeast</name>
    <name type="synonym">Rhodosporidium toruloides</name>
    <dbReference type="NCBI Taxonomy" id="5286"/>
    <lineage>
        <taxon>Eukaryota</taxon>
        <taxon>Fungi</taxon>
        <taxon>Dikarya</taxon>
        <taxon>Basidiomycota</taxon>
        <taxon>Pucciniomycotina</taxon>
        <taxon>Microbotryomycetes</taxon>
        <taxon>Sporidiobolales</taxon>
        <taxon>Sporidiobolaceae</taxon>
        <taxon>Rhodotorula</taxon>
    </lineage>
</organism>
<dbReference type="SUPFAM" id="SSF56112">
    <property type="entry name" value="Protein kinase-like (PK-like)"/>
    <property type="match status" value="1"/>
</dbReference>
<proteinExistence type="inferred from homology"/>
<dbReference type="InterPro" id="IPR022495">
    <property type="entry name" value="Bud32"/>
</dbReference>
<comment type="catalytic activity">
    <reaction evidence="9">
        <text>L-threonyl-[protein] + ATP = O-phospho-L-threonyl-[protein] + ADP + H(+)</text>
        <dbReference type="Rhea" id="RHEA:46608"/>
        <dbReference type="Rhea" id="RHEA-COMP:11060"/>
        <dbReference type="Rhea" id="RHEA-COMP:11605"/>
        <dbReference type="ChEBI" id="CHEBI:15378"/>
        <dbReference type="ChEBI" id="CHEBI:30013"/>
        <dbReference type="ChEBI" id="CHEBI:30616"/>
        <dbReference type="ChEBI" id="CHEBI:61977"/>
        <dbReference type="ChEBI" id="CHEBI:456216"/>
        <dbReference type="EC" id="2.7.11.1"/>
    </reaction>
</comment>
<dbReference type="EC" id="2.7.11.1" evidence="2"/>
<dbReference type="AlphaFoldDB" id="A0A061BC01"/>
<dbReference type="GO" id="GO:0070525">
    <property type="term" value="P:tRNA threonylcarbamoyladenosine metabolic process"/>
    <property type="evidence" value="ECO:0007669"/>
    <property type="project" value="TreeGrafter"/>
</dbReference>
<keyword evidence="8" id="KW-0067">ATP-binding</keyword>
<evidence type="ECO:0000256" key="6">
    <source>
        <dbReference type="ARBA" id="ARBA00022741"/>
    </source>
</evidence>
<feature type="domain" description="Protein kinase" evidence="11">
    <location>
        <begin position="25"/>
        <end position="297"/>
    </location>
</feature>
<dbReference type="GO" id="GO:0004674">
    <property type="term" value="F:protein serine/threonine kinase activity"/>
    <property type="evidence" value="ECO:0007669"/>
    <property type="project" value="UniProtKB-KW"/>
</dbReference>
<dbReference type="PROSITE" id="PS50011">
    <property type="entry name" value="PROTEIN_KINASE_DOM"/>
    <property type="match status" value="1"/>
</dbReference>
<evidence type="ECO:0000256" key="8">
    <source>
        <dbReference type="ARBA" id="ARBA00022840"/>
    </source>
</evidence>
<keyword evidence="4" id="KW-0808">Transferase</keyword>
<evidence type="ECO:0000256" key="5">
    <source>
        <dbReference type="ARBA" id="ARBA00022694"/>
    </source>
</evidence>
<dbReference type="FunFam" id="3.30.200.20:FF:000201">
    <property type="entry name" value="TP53-regulating kinase isoform X1"/>
    <property type="match status" value="1"/>
</dbReference>
<comment type="similarity">
    <text evidence="1">Belongs to the protein kinase superfamily. BUD32 family.</text>
</comment>
<dbReference type="Pfam" id="PF06293">
    <property type="entry name" value="Kdo"/>
    <property type="match status" value="1"/>
</dbReference>
<dbReference type="InterPro" id="IPR011009">
    <property type="entry name" value="Kinase-like_dom_sf"/>
</dbReference>
<dbReference type="GO" id="GO:0005634">
    <property type="term" value="C:nucleus"/>
    <property type="evidence" value="ECO:0007669"/>
    <property type="project" value="TreeGrafter"/>
</dbReference>
<evidence type="ECO:0000313" key="12">
    <source>
        <dbReference type="EMBL" id="CDR47472.1"/>
    </source>
</evidence>
<keyword evidence="6" id="KW-0547">Nucleotide-binding</keyword>
<dbReference type="PANTHER" id="PTHR12209:SF0">
    <property type="entry name" value="EKC_KEOPS COMPLEX SUBUNIT TP53RK"/>
    <property type="match status" value="1"/>
</dbReference>
<sequence>MPNLHKDVKAAVEATQLGAPVHDLISRSHLIKQGAEGKVYKSTLLPSPAMIRSTSAAVSAEPTPPPPVPILLKYRFPKRYRHPTLDAQLTRQRLISEARALVRCMKAGVTVPGLRLVDVKQGCLGMEWIDGWSVREILGGGQDDVAEDAEEEVIADESLGSPEDVLREAGIDEDSMLRAIGREIGKMHLADIIHGDLTTSNMMVRLTNAPQRFELVLIDFGLSSTSPMHEDRAVDLYVLERAFSSTHPVQPGGIAHFEVVLEGYREALQRGKKGEWERVEKRLEEVRMRGRKRSMVG</sequence>
<keyword evidence="7" id="KW-0418">Kinase</keyword>
<dbReference type="GO" id="GO:0008033">
    <property type="term" value="P:tRNA processing"/>
    <property type="evidence" value="ECO:0007669"/>
    <property type="project" value="UniProtKB-KW"/>
</dbReference>
<dbReference type="NCBIfam" id="TIGR03724">
    <property type="entry name" value="arch_bud32"/>
    <property type="match status" value="1"/>
</dbReference>
<reference evidence="12" key="1">
    <citation type="journal article" date="2014" name="Genome Announc.">
        <title>Draft genome sequence of Rhodosporidium toruloides CECT1137, an oleaginous yeast of biotechnological interest.</title>
        <authorList>
            <person name="Morin N."/>
            <person name="Calcas X."/>
            <person name="Devillers H."/>
            <person name="Durrens P."/>
            <person name="Sherman D.J."/>
            <person name="Nicaud J.-M."/>
            <person name="Neuveglise C."/>
        </authorList>
    </citation>
    <scope>NUCLEOTIDE SEQUENCE</scope>
    <source>
        <strain evidence="12">CECT1137</strain>
    </source>
</reference>